<feature type="chain" id="PRO_5026714736" evidence="1">
    <location>
        <begin position="22"/>
        <end position="179"/>
    </location>
</feature>
<dbReference type="SMART" id="SM00697">
    <property type="entry name" value="DM8"/>
    <property type="match status" value="1"/>
</dbReference>
<feature type="signal peptide" evidence="1">
    <location>
        <begin position="1"/>
        <end position="21"/>
    </location>
</feature>
<evidence type="ECO:0000313" key="3">
    <source>
        <dbReference type="RefSeq" id="XP_030369553.1"/>
    </source>
</evidence>
<dbReference type="AlphaFoldDB" id="A0A6J2T2Q6"/>
<accession>A0A6J2T2Q6</accession>
<keyword evidence="1" id="KW-0732">Signal</keyword>
<name>A0A6J2T2Q6_DROLE</name>
<dbReference type="OrthoDB" id="7911967at2759"/>
<dbReference type="InterPro" id="IPR010512">
    <property type="entry name" value="DUF1091"/>
</dbReference>
<reference evidence="3" key="1">
    <citation type="submission" date="2025-08" db="UniProtKB">
        <authorList>
            <consortium name="RefSeq"/>
        </authorList>
    </citation>
    <scope>IDENTIFICATION</scope>
    <source>
        <strain evidence="3">11010-0011.00</strain>
        <tissue evidence="3">Whole body</tissue>
    </source>
</reference>
<protein>
    <submittedName>
        <fullName evidence="3">Uncharacterized protein LOC115620462</fullName>
    </submittedName>
</protein>
<dbReference type="GeneID" id="115620462"/>
<dbReference type="CTD" id="41642"/>
<gene>
    <name evidence="3" type="primary">LOC115620462</name>
</gene>
<dbReference type="Proteomes" id="UP000504634">
    <property type="component" value="Unplaced"/>
</dbReference>
<dbReference type="RefSeq" id="XP_030369553.1">
    <property type="nucleotide sequence ID" value="XM_030513693.1"/>
</dbReference>
<dbReference type="PANTHER" id="PTHR21112">
    <property type="entry name" value="CHEMOSENSORY PROTEIN A 29A-RELATED"/>
    <property type="match status" value="1"/>
</dbReference>
<organism evidence="2 3">
    <name type="scientific">Drosophila lebanonensis</name>
    <name type="common">Fruit fly</name>
    <name type="synonym">Scaptodrosophila lebanonensis</name>
    <dbReference type="NCBI Taxonomy" id="7225"/>
    <lineage>
        <taxon>Eukaryota</taxon>
        <taxon>Metazoa</taxon>
        <taxon>Ecdysozoa</taxon>
        <taxon>Arthropoda</taxon>
        <taxon>Hexapoda</taxon>
        <taxon>Insecta</taxon>
        <taxon>Pterygota</taxon>
        <taxon>Neoptera</taxon>
        <taxon>Endopterygota</taxon>
        <taxon>Diptera</taxon>
        <taxon>Brachycera</taxon>
        <taxon>Muscomorpha</taxon>
        <taxon>Ephydroidea</taxon>
        <taxon>Drosophilidae</taxon>
        <taxon>Scaptodrosophila</taxon>
    </lineage>
</organism>
<dbReference type="Pfam" id="PF06477">
    <property type="entry name" value="DUF1091"/>
    <property type="match status" value="1"/>
</dbReference>
<keyword evidence="2" id="KW-1185">Reference proteome</keyword>
<dbReference type="PANTHER" id="PTHR21112:SF10">
    <property type="entry name" value="CHEMOSENSORY PROTEIN A 87A"/>
    <property type="match status" value="1"/>
</dbReference>
<evidence type="ECO:0000313" key="2">
    <source>
        <dbReference type="Proteomes" id="UP000504634"/>
    </source>
</evidence>
<sequence>MALPLYKHVLLCCVLIGIISGEKEHKFKLLKLEKSVEDTNDLQSDLHLEKDGEDEVTKISGEFKQLKEMDDEWKVHIVVSYAEKPDDKYEELAKFPSMGVCEVLGSYYKKHFYEKLKEYSNAPDPDTCPVTPETYRIKDYPFDASALTKYLQPGRYRIISKLIKDEQIKLEYIAHAKVE</sequence>
<evidence type="ECO:0000256" key="1">
    <source>
        <dbReference type="SAM" id="SignalP"/>
    </source>
</evidence>
<proteinExistence type="predicted"/>